<accession>A0A8F5VNG5</accession>
<name>A0A8F5VNG5_METHU</name>
<dbReference type="AlphaFoldDB" id="A0A8F5VNG5"/>
<dbReference type="EMBL" id="CP077107">
    <property type="protein sequence ID" value="QXO94515.1"/>
    <property type="molecule type" value="Genomic_DNA"/>
</dbReference>
<protein>
    <submittedName>
        <fullName evidence="1">Uncharacterized protein</fullName>
    </submittedName>
</protein>
<dbReference type="Proteomes" id="UP000694228">
    <property type="component" value="Chromosome"/>
</dbReference>
<organism evidence="1 2">
    <name type="scientific">Methanospirillum hungatei</name>
    <dbReference type="NCBI Taxonomy" id="2203"/>
    <lineage>
        <taxon>Archaea</taxon>
        <taxon>Methanobacteriati</taxon>
        <taxon>Methanobacteriota</taxon>
        <taxon>Stenosarchaea group</taxon>
        <taxon>Methanomicrobia</taxon>
        <taxon>Methanomicrobiales</taxon>
        <taxon>Methanospirillaceae</taxon>
        <taxon>Methanospirillum</taxon>
    </lineage>
</organism>
<evidence type="ECO:0000313" key="1">
    <source>
        <dbReference type="EMBL" id="QXO94515.1"/>
    </source>
</evidence>
<sequence length="75" mass="8625">MNSRIQILSPPIFLAGRELYLVVRVFVWTDPEGGILAVEPCALFIREDLSWFFVSFDNEIPDIDILLSVLNRQES</sequence>
<proteinExistence type="predicted"/>
<gene>
    <name evidence="1" type="ORF">KSK55_14540</name>
</gene>
<evidence type="ECO:0000313" key="2">
    <source>
        <dbReference type="Proteomes" id="UP000694228"/>
    </source>
</evidence>
<dbReference type="OrthoDB" id="117921at2157"/>
<reference evidence="1 2" key="1">
    <citation type="submission" date="2021-06" db="EMBL/GenBank/DDBJ databases">
        <title>Complete genome sequence of the secondary alcohol utilizing methanogen Methanospirillum hungatei strain GP1.</title>
        <authorList>
            <person name="Day L.A."/>
            <person name="Costa K.C."/>
        </authorList>
    </citation>
    <scope>NUCLEOTIDE SEQUENCE [LARGE SCALE GENOMIC DNA]</scope>
    <source>
        <strain evidence="1 2">GP1</strain>
    </source>
</reference>